<reference evidence="2 3" key="3">
    <citation type="submission" date="2019-11" db="EMBL/GenBank/DDBJ databases">
        <title>A de novo genome assembly of a pear dwarfing rootstock.</title>
        <authorList>
            <person name="Wang F."/>
            <person name="Wang J."/>
            <person name="Li S."/>
            <person name="Zhang Y."/>
            <person name="Fang M."/>
            <person name="Ma L."/>
            <person name="Zhao Y."/>
            <person name="Jiang S."/>
        </authorList>
    </citation>
    <scope>NUCLEOTIDE SEQUENCE [LARGE SCALE GENOMIC DNA]</scope>
    <source>
        <strain evidence="2">S2</strain>
        <tissue evidence="2">Leaf</tissue>
    </source>
</reference>
<gene>
    <name evidence="2" type="ORF">D8674_030900</name>
</gene>
<reference evidence="2 3" key="1">
    <citation type="submission" date="2019-09" db="EMBL/GenBank/DDBJ databases">
        <authorList>
            <person name="Ou C."/>
        </authorList>
    </citation>
    <scope>NUCLEOTIDE SEQUENCE [LARGE SCALE GENOMIC DNA]</scope>
    <source>
        <strain evidence="2">S2</strain>
        <tissue evidence="2">Leaf</tissue>
    </source>
</reference>
<dbReference type="Gene3D" id="3.30.70.270">
    <property type="match status" value="1"/>
</dbReference>
<dbReference type="PANTHER" id="PTHR35046">
    <property type="entry name" value="ZINC KNUCKLE (CCHC-TYPE) FAMILY PROTEIN"/>
    <property type="match status" value="1"/>
</dbReference>
<reference evidence="3" key="2">
    <citation type="submission" date="2019-10" db="EMBL/GenBank/DDBJ databases">
        <title>A de novo genome assembly of a pear dwarfing rootstock.</title>
        <authorList>
            <person name="Wang F."/>
            <person name="Wang J."/>
            <person name="Li S."/>
            <person name="Zhang Y."/>
            <person name="Fang M."/>
            <person name="Ma L."/>
            <person name="Zhao Y."/>
            <person name="Jiang S."/>
        </authorList>
    </citation>
    <scope>NUCLEOTIDE SEQUENCE [LARGE SCALE GENOMIC DNA]</scope>
</reference>
<evidence type="ECO:0000313" key="2">
    <source>
        <dbReference type="EMBL" id="KAB2595450.1"/>
    </source>
</evidence>
<proteinExistence type="predicted"/>
<comment type="caution">
    <text evidence="2">The sequence shown here is derived from an EMBL/GenBank/DDBJ whole genome shotgun (WGS) entry which is preliminary data.</text>
</comment>
<dbReference type="PANTHER" id="PTHR35046:SF26">
    <property type="entry name" value="RNA-DIRECTED DNA POLYMERASE"/>
    <property type="match status" value="1"/>
</dbReference>
<dbReference type="AlphaFoldDB" id="A0A5N5F2N5"/>
<organism evidence="2 3">
    <name type="scientific">Pyrus ussuriensis x Pyrus communis</name>
    <dbReference type="NCBI Taxonomy" id="2448454"/>
    <lineage>
        <taxon>Eukaryota</taxon>
        <taxon>Viridiplantae</taxon>
        <taxon>Streptophyta</taxon>
        <taxon>Embryophyta</taxon>
        <taxon>Tracheophyta</taxon>
        <taxon>Spermatophyta</taxon>
        <taxon>Magnoliopsida</taxon>
        <taxon>eudicotyledons</taxon>
        <taxon>Gunneridae</taxon>
        <taxon>Pentapetalae</taxon>
        <taxon>rosids</taxon>
        <taxon>fabids</taxon>
        <taxon>Rosales</taxon>
        <taxon>Rosaceae</taxon>
        <taxon>Amygdaloideae</taxon>
        <taxon>Maleae</taxon>
        <taxon>Pyrus</taxon>
    </lineage>
</organism>
<protein>
    <recommendedName>
        <fullName evidence="4">Retrotransposon gag domain-containing protein</fullName>
    </recommendedName>
</protein>
<dbReference type="OrthoDB" id="1194562at2759"/>
<name>A0A5N5F2N5_9ROSA</name>
<dbReference type="Gene3D" id="3.10.10.10">
    <property type="entry name" value="HIV Type 1 Reverse Transcriptase, subunit A, domain 1"/>
    <property type="match status" value="1"/>
</dbReference>
<dbReference type="Proteomes" id="UP000327157">
    <property type="component" value="Chromosome 7"/>
</dbReference>
<dbReference type="InterPro" id="IPR043502">
    <property type="entry name" value="DNA/RNA_pol_sf"/>
</dbReference>
<accession>A0A5N5F2N5</accession>
<sequence length="443" mass="51466">MVQERLEHFETRSRRDDELLSEDDINPYEQPNIRFNDIDMKVDILKFEGRIKPDEFIDWLNTIEKIFDYKDIPDHRKQGGKLVDDYTEEFDLLMVQCGVDELEEQTIARYLGGLHKEIHDVVTLQPYWSYDDVYQLAKKVEKQLKQRGNRTIGVGEFNTNRNEQSFESTKAKEKLNPKVFDKVSGRKDGRPWQYDRKALHDGFKNTYTFVKDGVKVILGPSKELHIVKSEKKMGIIYLTMAEFMEEIEEGASVYALVIKEENVEISLPLEIVSLLQDFSDILPDELPAELPPMRDIQHQINLIPGSNLPNKAANRMNSNEYRELQRQVMELLEKGLIQESLSPCAVLALLTLKIDGTWRMCTDNKAINKITIKYRFPILHLNDMLDLLSGSQPYYEDILEQKSDSMASHFQLGGNDEGPSEQSHNITKDIPRRDIIRPIKFQD</sequence>
<evidence type="ECO:0008006" key="4">
    <source>
        <dbReference type="Google" id="ProtNLM"/>
    </source>
</evidence>
<evidence type="ECO:0000256" key="1">
    <source>
        <dbReference type="SAM" id="MobiDB-lite"/>
    </source>
</evidence>
<keyword evidence="3" id="KW-1185">Reference proteome</keyword>
<dbReference type="InterPro" id="IPR043128">
    <property type="entry name" value="Rev_trsase/Diguanyl_cyclase"/>
</dbReference>
<feature type="region of interest" description="Disordered" evidence="1">
    <location>
        <begin position="408"/>
        <end position="429"/>
    </location>
</feature>
<dbReference type="SUPFAM" id="SSF56672">
    <property type="entry name" value="DNA/RNA polymerases"/>
    <property type="match status" value="1"/>
</dbReference>
<evidence type="ECO:0000313" key="3">
    <source>
        <dbReference type="Proteomes" id="UP000327157"/>
    </source>
</evidence>
<dbReference type="EMBL" id="SMOL01000781">
    <property type="protein sequence ID" value="KAB2595450.1"/>
    <property type="molecule type" value="Genomic_DNA"/>
</dbReference>